<dbReference type="InterPro" id="IPR000873">
    <property type="entry name" value="AMP-dep_synth/lig_dom"/>
</dbReference>
<dbReference type="RefSeq" id="WP_085183157.1">
    <property type="nucleotide sequence ID" value="NZ_CSTD01000001.1"/>
</dbReference>
<keyword evidence="2" id="KW-0436">Ligase</keyword>
<sequence>MSEWTIGAVLDAIADVIPDRTMTVCGDRRSTFGQSADRTRRLANFLAGKGFGAHRERAGLRNWECGQDRVALIMHNDLYPDMVIGCLKARTVPVNINYHYTPREVGELLDYVRPRAIIFHRALGAKFAEALARDGVDLLLSVDDASAAPDSVGAVPLDDALAQGDSDQSVTPSPDDLLMICTGGTTGRPKGVLWRQSDIYVSSMVGADHASAREIHDKVRGNAGAPWFAVSPLMHAAGMWTAFAAIMAGTSVVLYDTSRKLEPHTVWETAQRERVGMMTMVGDAYAAPLVAELRRGSYDLSSLYAIGTGGAATNPKYQRALLELLPQITLINGYGSSETGNMGFGHSRQGTRTDTFTLREGGLVASEDYSHFLTPGEPGVGWAAREGRIPLGYFNDPEATGKTFPEIAGKRVVISGDRAALEPDGTLRLFGRDSLVVNTGGEKVFVEEVEEVLRAHPAVADALVVGRPSERWGEELAALVELRAAATPEELHGHCTARLAAFKVPKEFLFVDHVHRLGNGKADYRWAKAQAVQHATEKAPMPT</sequence>
<dbReference type="Pfam" id="PF00501">
    <property type="entry name" value="AMP-binding"/>
    <property type="match status" value="1"/>
</dbReference>
<evidence type="ECO:0000313" key="5">
    <source>
        <dbReference type="EMBL" id="CPR10161.1"/>
    </source>
</evidence>
<evidence type="ECO:0000313" key="6">
    <source>
        <dbReference type="Proteomes" id="UP000198875"/>
    </source>
</evidence>
<dbReference type="PANTHER" id="PTHR43201:SF5">
    <property type="entry name" value="MEDIUM-CHAIN ACYL-COA LIGASE ACSF2, MITOCHONDRIAL"/>
    <property type="match status" value="1"/>
</dbReference>
<dbReference type="PANTHER" id="PTHR43201">
    <property type="entry name" value="ACYL-COA SYNTHETASE"/>
    <property type="match status" value="1"/>
</dbReference>
<dbReference type="InterPro" id="IPR042099">
    <property type="entry name" value="ANL_N_sf"/>
</dbReference>
<accession>A0A0U0W6H2</accession>
<feature type="domain" description="AMP-binding enzyme C-terminal" evidence="4">
    <location>
        <begin position="448"/>
        <end position="521"/>
    </location>
</feature>
<dbReference type="GO" id="GO:0006631">
    <property type="term" value="P:fatty acid metabolic process"/>
    <property type="evidence" value="ECO:0007669"/>
    <property type="project" value="TreeGrafter"/>
</dbReference>
<dbReference type="NCBIfam" id="NF005863">
    <property type="entry name" value="PRK07798.1"/>
    <property type="match status" value="1"/>
</dbReference>
<proteinExistence type="inferred from homology"/>
<gene>
    <name evidence="5" type="ORF">BN971_01748</name>
</gene>
<dbReference type="Pfam" id="PF13193">
    <property type="entry name" value="AMP-binding_C"/>
    <property type="match status" value="1"/>
</dbReference>
<protein>
    <submittedName>
        <fullName evidence="5">Acyl-CoA synthetase</fullName>
    </submittedName>
</protein>
<dbReference type="PROSITE" id="PS00455">
    <property type="entry name" value="AMP_BINDING"/>
    <property type="match status" value="1"/>
</dbReference>
<dbReference type="InterPro" id="IPR025110">
    <property type="entry name" value="AMP-bd_C"/>
</dbReference>
<feature type="domain" description="AMP-dependent synthetase/ligase" evidence="3">
    <location>
        <begin position="14"/>
        <end position="343"/>
    </location>
</feature>
<name>A0A0U0W6H2_MYCBE</name>
<dbReference type="AlphaFoldDB" id="A0A0U0W6H2"/>
<dbReference type="InterPro" id="IPR045851">
    <property type="entry name" value="AMP-bd_C_sf"/>
</dbReference>
<dbReference type="EMBL" id="CSTD01000001">
    <property type="protein sequence ID" value="CPR10161.1"/>
    <property type="molecule type" value="Genomic_DNA"/>
</dbReference>
<organism evidence="5 6">
    <name type="scientific">Mycobacterium bohemicum DSM 44277</name>
    <dbReference type="NCBI Taxonomy" id="1236609"/>
    <lineage>
        <taxon>Bacteria</taxon>
        <taxon>Bacillati</taxon>
        <taxon>Actinomycetota</taxon>
        <taxon>Actinomycetes</taxon>
        <taxon>Mycobacteriales</taxon>
        <taxon>Mycobacteriaceae</taxon>
        <taxon>Mycobacterium</taxon>
    </lineage>
</organism>
<evidence type="ECO:0000259" key="3">
    <source>
        <dbReference type="Pfam" id="PF00501"/>
    </source>
</evidence>
<dbReference type="SUPFAM" id="SSF56801">
    <property type="entry name" value="Acetyl-CoA synthetase-like"/>
    <property type="match status" value="1"/>
</dbReference>
<dbReference type="Gene3D" id="3.30.300.30">
    <property type="match status" value="1"/>
</dbReference>
<comment type="similarity">
    <text evidence="1">Belongs to the ATP-dependent AMP-binding enzyme family.</text>
</comment>
<reference evidence="5 6" key="1">
    <citation type="submission" date="2015-03" db="EMBL/GenBank/DDBJ databases">
        <authorList>
            <person name="Murphy D."/>
        </authorList>
    </citation>
    <scope>NUCLEOTIDE SEQUENCE [LARGE SCALE GENOMIC DNA]</scope>
    <source>
        <strain evidence="5 6">DSM 44277</strain>
    </source>
</reference>
<evidence type="ECO:0000256" key="1">
    <source>
        <dbReference type="ARBA" id="ARBA00006432"/>
    </source>
</evidence>
<dbReference type="Proteomes" id="UP000198875">
    <property type="component" value="Unassembled WGS sequence"/>
</dbReference>
<evidence type="ECO:0000256" key="2">
    <source>
        <dbReference type="ARBA" id="ARBA00022598"/>
    </source>
</evidence>
<dbReference type="Gene3D" id="3.40.50.12780">
    <property type="entry name" value="N-terminal domain of ligase-like"/>
    <property type="match status" value="1"/>
</dbReference>
<dbReference type="OrthoDB" id="3443462at2"/>
<evidence type="ECO:0000259" key="4">
    <source>
        <dbReference type="Pfam" id="PF13193"/>
    </source>
</evidence>
<dbReference type="InterPro" id="IPR020845">
    <property type="entry name" value="AMP-binding_CS"/>
</dbReference>
<dbReference type="GO" id="GO:0031956">
    <property type="term" value="F:medium-chain fatty acid-CoA ligase activity"/>
    <property type="evidence" value="ECO:0007669"/>
    <property type="project" value="TreeGrafter"/>
</dbReference>